<dbReference type="RefSeq" id="WP_117582700.1">
    <property type="nucleotide sequence ID" value="NZ_JBPFNO010000270.1"/>
</dbReference>
<dbReference type="Pfam" id="PF07523">
    <property type="entry name" value="Big_3"/>
    <property type="match status" value="1"/>
</dbReference>
<dbReference type="Gene3D" id="2.60.40.3630">
    <property type="match status" value="1"/>
</dbReference>
<proteinExistence type="predicted"/>
<evidence type="ECO:0000313" key="3">
    <source>
        <dbReference type="Proteomes" id="UP000261032"/>
    </source>
</evidence>
<comment type="caution">
    <text evidence="2">The sequence shown here is derived from an EMBL/GenBank/DDBJ whole genome shotgun (WGS) entry which is preliminary data.</text>
</comment>
<evidence type="ECO:0000259" key="1">
    <source>
        <dbReference type="Pfam" id="PF07523"/>
    </source>
</evidence>
<dbReference type="InterPro" id="IPR022038">
    <property type="entry name" value="Ig-like_bact"/>
</dbReference>
<reference evidence="2 3" key="1">
    <citation type="submission" date="2018-08" db="EMBL/GenBank/DDBJ databases">
        <title>A genome reference for cultivated species of the human gut microbiota.</title>
        <authorList>
            <person name="Zou Y."/>
            <person name="Xue W."/>
            <person name="Luo G."/>
        </authorList>
    </citation>
    <scope>NUCLEOTIDE SEQUENCE [LARGE SCALE GENOMIC DNA]</scope>
    <source>
        <strain evidence="2 3">OM06-4</strain>
    </source>
</reference>
<dbReference type="AlphaFoldDB" id="A0A3E3E4F1"/>
<feature type="domain" description="Ig-like" evidence="1">
    <location>
        <begin position="16"/>
        <end position="76"/>
    </location>
</feature>
<sequence length="134" mass="14744">MNVEAKTVTGITIKSNPAKTTYYIGETVDLTGIKVEITYNDGSTAIVSDKDLKVLDFDSTSSGQKSVKVALKNKTDEILEFNITVKPINKPYDLQKPNLQTSSVETGDNALVSAYTMLSLLAVYEIIISRKKYE</sequence>
<name>A0A3E3E4F1_9FIRM</name>
<accession>A0A3E3E4F1</accession>
<gene>
    <name evidence="2" type="ORF">DXB93_18775</name>
</gene>
<organism evidence="2 3">
    <name type="scientific">Thomasclavelia ramosa</name>
    <dbReference type="NCBI Taxonomy" id="1547"/>
    <lineage>
        <taxon>Bacteria</taxon>
        <taxon>Bacillati</taxon>
        <taxon>Bacillota</taxon>
        <taxon>Erysipelotrichia</taxon>
        <taxon>Erysipelotrichales</taxon>
        <taxon>Coprobacillaceae</taxon>
        <taxon>Thomasclavelia</taxon>
    </lineage>
</organism>
<evidence type="ECO:0000313" key="2">
    <source>
        <dbReference type="EMBL" id="RGD76437.1"/>
    </source>
</evidence>
<protein>
    <recommendedName>
        <fullName evidence="1">Ig-like domain-containing protein</fullName>
    </recommendedName>
</protein>
<dbReference type="Proteomes" id="UP000261032">
    <property type="component" value="Unassembled WGS sequence"/>
</dbReference>
<dbReference type="EMBL" id="QUSL01000072">
    <property type="protein sequence ID" value="RGD76437.1"/>
    <property type="molecule type" value="Genomic_DNA"/>
</dbReference>